<dbReference type="Proteomes" id="UP001500503">
    <property type="component" value="Unassembled WGS sequence"/>
</dbReference>
<comment type="caution">
    <text evidence="1">The sequence shown here is derived from an EMBL/GenBank/DDBJ whole genome shotgun (WGS) entry which is preliminary data.</text>
</comment>
<organism evidence="1 2">
    <name type="scientific">Actinoallomurus oryzae</name>
    <dbReference type="NCBI Taxonomy" id="502180"/>
    <lineage>
        <taxon>Bacteria</taxon>
        <taxon>Bacillati</taxon>
        <taxon>Actinomycetota</taxon>
        <taxon>Actinomycetes</taxon>
        <taxon>Streptosporangiales</taxon>
        <taxon>Thermomonosporaceae</taxon>
        <taxon>Actinoallomurus</taxon>
    </lineage>
</organism>
<evidence type="ECO:0000313" key="2">
    <source>
        <dbReference type="Proteomes" id="UP001500503"/>
    </source>
</evidence>
<accession>A0ABP8P3D5</accession>
<dbReference type="EMBL" id="BAABHF010000002">
    <property type="protein sequence ID" value="GAA4481372.1"/>
    <property type="molecule type" value="Genomic_DNA"/>
</dbReference>
<reference evidence="2" key="1">
    <citation type="journal article" date="2019" name="Int. J. Syst. Evol. Microbiol.">
        <title>The Global Catalogue of Microorganisms (GCM) 10K type strain sequencing project: providing services to taxonomists for standard genome sequencing and annotation.</title>
        <authorList>
            <consortium name="The Broad Institute Genomics Platform"/>
            <consortium name="The Broad Institute Genome Sequencing Center for Infectious Disease"/>
            <person name="Wu L."/>
            <person name="Ma J."/>
        </authorList>
    </citation>
    <scope>NUCLEOTIDE SEQUENCE [LARGE SCALE GENOMIC DNA]</scope>
    <source>
        <strain evidence="2">JCM 17933</strain>
    </source>
</reference>
<proteinExistence type="predicted"/>
<gene>
    <name evidence="1" type="ORF">GCM10023191_000160</name>
</gene>
<keyword evidence="2" id="KW-1185">Reference proteome</keyword>
<protein>
    <submittedName>
        <fullName evidence="1">Uncharacterized protein</fullName>
    </submittedName>
</protein>
<sequence length="55" mass="5769">MKFRMERIPPVEATVARSDDANMNPCGRGHVPAARAVGFADLDQGLVIVTAGSTA</sequence>
<evidence type="ECO:0000313" key="1">
    <source>
        <dbReference type="EMBL" id="GAA4481372.1"/>
    </source>
</evidence>
<name>A0ABP8P3D5_9ACTN</name>